<gene>
    <name evidence="1" type="ORF">ACG00Y_00735</name>
</gene>
<dbReference type="RefSeq" id="WP_394475346.1">
    <property type="nucleotide sequence ID" value="NZ_JBIGHV010000001.1"/>
</dbReference>
<proteinExistence type="predicted"/>
<dbReference type="Proteomes" id="UP001606210">
    <property type="component" value="Unassembled WGS sequence"/>
</dbReference>
<evidence type="ECO:0000313" key="1">
    <source>
        <dbReference type="EMBL" id="MFG6428416.1"/>
    </source>
</evidence>
<reference evidence="1 2" key="1">
    <citation type="submission" date="2024-08" db="EMBL/GenBank/DDBJ databases">
        <authorList>
            <person name="Lu H."/>
        </authorList>
    </citation>
    <scope>NUCLEOTIDE SEQUENCE [LARGE SCALE GENOMIC DNA]</scope>
    <source>
        <strain evidence="1 2">LYH14W</strain>
    </source>
</reference>
<dbReference type="EMBL" id="JBIGHV010000001">
    <property type="protein sequence ID" value="MFG6428416.1"/>
    <property type="molecule type" value="Genomic_DNA"/>
</dbReference>
<sequence>MASHNSTAASGSPALSADRAMLPISAQAGIHDTIRLDTDGPSAVVFNAGAGVPDLLAYAHGQLCILDEVLRALSRADADEALPYALRAVLTPAMEAVNLAANAVQGIGTLRGRHAS</sequence>
<organism evidence="1 2">
    <name type="scientific">Pelomonas parva</name>
    <dbReference type="NCBI Taxonomy" id="3299032"/>
    <lineage>
        <taxon>Bacteria</taxon>
        <taxon>Pseudomonadati</taxon>
        <taxon>Pseudomonadota</taxon>
        <taxon>Betaproteobacteria</taxon>
        <taxon>Burkholderiales</taxon>
        <taxon>Sphaerotilaceae</taxon>
        <taxon>Roseateles</taxon>
    </lineage>
</organism>
<comment type="caution">
    <text evidence="1">The sequence shown here is derived from an EMBL/GenBank/DDBJ whole genome shotgun (WGS) entry which is preliminary data.</text>
</comment>
<evidence type="ECO:0000313" key="2">
    <source>
        <dbReference type="Proteomes" id="UP001606210"/>
    </source>
</evidence>
<name>A0ABW7EXM5_9BURK</name>
<keyword evidence="2" id="KW-1185">Reference proteome</keyword>
<protein>
    <submittedName>
        <fullName evidence="1">Uncharacterized protein</fullName>
    </submittedName>
</protein>
<accession>A0ABW7EXM5</accession>